<dbReference type="InterPro" id="IPR051402">
    <property type="entry name" value="KPR-Related"/>
</dbReference>
<sequence>MKILIVGAGATGGYFGARLAEAGRDVTFLVREQRAAFLKRRGLRIAGLERELRIEPKVLTAGELGERYDVVLLTVKAAGLQSALADLAPAVGPDTLIVPFLNGMAHMDALAAEFGADKVLGSVVHLVGTINVDGDIAILAPMARWTLGEQGGGTSARLERILAEISVPGIDVIAAPNGLDVMWQKWVFIVAAGVVTCLMRGPVGAIAAAPGGAAFVARVVMETCDVAAAAGFPVPEAEAANTLAFLTAPGSAFTSSLYRDVTAGLPNEGEHIVGDFTRRARELGVATPLLDLALLQLRVHGIGPGTAGH</sequence>
<dbReference type="InterPro" id="IPR013752">
    <property type="entry name" value="KPA_reductase"/>
</dbReference>
<dbReference type="UniPathway" id="UPA00028">
    <property type="reaction ID" value="UER00004"/>
</dbReference>
<accession>A0A0S2LVH7</accession>
<dbReference type="EMBL" id="CP013200">
    <property type="protein sequence ID" value="ALO65296.1"/>
    <property type="molecule type" value="Genomic_DNA"/>
</dbReference>
<comment type="pathway">
    <text evidence="4">Cofactor biosynthesis; (R)-pantothenate biosynthesis; (R)-pantoate from 3-methyl-2-oxobutanoate: step 2/2.</text>
</comment>
<dbReference type="InterPro" id="IPR036291">
    <property type="entry name" value="NAD(P)-bd_dom_sf"/>
</dbReference>
<feature type="domain" description="Ketopantoate reductase N-terminal" evidence="5">
    <location>
        <begin position="3"/>
        <end position="148"/>
    </location>
</feature>
<name>A0A0S2LVH7_9MICC</name>
<evidence type="ECO:0000313" key="8">
    <source>
        <dbReference type="Proteomes" id="UP000059574"/>
    </source>
</evidence>
<dbReference type="GO" id="GO:0005737">
    <property type="term" value="C:cytoplasm"/>
    <property type="evidence" value="ECO:0007669"/>
    <property type="project" value="TreeGrafter"/>
</dbReference>
<dbReference type="PANTHER" id="PTHR21708:SF26">
    <property type="entry name" value="2-DEHYDROPANTOATE 2-REDUCTASE"/>
    <property type="match status" value="1"/>
</dbReference>
<evidence type="ECO:0000313" key="7">
    <source>
        <dbReference type="EMBL" id="ALO65296.1"/>
    </source>
</evidence>
<comment type="catalytic activity">
    <reaction evidence="4">
        <text>(R)-pantoate + NADP(+) = 2-dehydropantoate + NADPH + H(+)</text>
        <dbReference type="Rhea" id="RHEA:16233"/>
        <dbReference type="ChEBI" id="CHEBI:11561"/>
        <dbReference type="ChEBI" id="CHEBI:15378"/>
        <dbReference type="ChEBI" id="CHEBI:15980"/>
        <dbReference type="ChEBI" id="CHEBI:57783"/>
        <dbReference type="ChEBI" id="CHEBI:58349"/>
        <dbReference type="EC" id="1.1.1.169"/>
    </reaction>
</comment>
<dbReference type="RefSeq" id="WP_062285598.1">
    <property type="nucleotide sequence ID" value="NZ_CP013200.1"/>
</dbReference>
<dbReference type="SUPFAM" id="SSF48179">
    <property type="entry name" value="6-phosphogluconate dehydrogenase C-terminal domain-like"/>
    <property type="match status" value="1"/>
</dbReference>
<comment type="similarity">
    <text evidence="1 4">Belongs to the ketopantoate reductase family.</text>
</comment>
<dbReference type="Proteomes" id="UP000059574">
    <property type="component" value="Chromosome"/>
</dbReference>
<dbReference type="InterPro" id="IPR013332">
    <property type="entry name" value="KPR_N"/>
</dbReference>
<dbReference type="InterPro" id="IPR013328">
    <property type="entry name" value="6PGD_dom2"/>
</dbReference>
<dbReference type="FunFam" id="1.10.1040.10:FF:000017">
    <property type="entry name" value="2-dehydropantoate 2-reductase"/>
    <property type="match status" value="1"/>
</dbReference>
<dbReference type="Gene3D" id="3.40.50.720">
    <property type="entry name" value="NAD(P)-binding Rossmann-like Domain"/>
    <property type="match status" value="1"/>
</dbReference>
<feature type="domain" description="Ketopantoate reductase C-terminal" evidence="6">
    <location>
        <begin position="181"/>
        <end position="294"/>
    </location>
</feature>
<dbReference type="InterPro" id="IPR008927">
    <property type="entry name" value="6-PGluconate_DH-like_C_sf"/>
</dbReference>
<comment type="function">
    <text evidence="4">Catalyzes the NADPH-dependent reduction of ketopantoate into pantoic acid.</text>
</comment>
<dbReference type="OrthoDB" id="9793586at2"/>
<evidence type="ECO:0000256" key="3">
    <source>
        <dbReference type="ARBA" id="ARBA00023002"/>
    </source>
</evidence>
<dbReference type="PANTHER" id="PTHR21708">
    <property type="entry name" value="PROBABLE 2-DEHYDROPANTOATE 2-REDUCTASE"/>
    <property type="match status" value="1"/>
</dbReference>
<keyword evidence="3 4" id="KW-0560">Oxidoreductase</keyword>
<evidence type="ECO:0000259" key="6">
    <source>
        <dbReference type="Pfam" id="PF08546"/>
    </source>
</evidence>
<evidence type="ECO:0000259" key="5">
    <source>
        <dbReference type="Pfam" id="PF02558"/>
    </source>
</evidence>
<proteinExistence type="inferred from homology"/>
<dbReference type="Gene3D" id="1.10.1040.10">
    <property type="entry name" value="N-(1-d-carboxylethyl)-l-norvaline Dehydrogenase, domain 2"/>
    <property type="match status" value="1"/>
</dbReference>
<keyword evidence="4" id="KW-0566">Pantothenate biosynthesis</keyword>
<evidence type="ECO:0000256" key="1">
    <source>
        <dbReference type="ARBA" id="ARBA00007870"/>
    </source>
</evidence>
<dbReference type="Pfam" id="PF08546">
    <property type="entry name" value="ApbA_C"/>
    <property type="match status" value="1"/>
</dbReference>
<keyword evidence="2 4" id="KW-0521">NADP</keyword>
<protein>
    <recommendedName>
        <fullName evidence="4">2-dehydropantoate 2-reductase</fullName>
        <ecNumber evidence="4">1.1.1.169</ecNumber>
    </recommendedName>
    <alternativeName>
        <fullName evidence="4">Ketopantoate reductase</fullName>
    </alternativeName>
</protein>
<dbReference type="GO" id="GO:0015940">
    <property type="term" value="P:pantothenate biosynthetic process"/>
    <property type="evidence" value="ECO:0007669"/>
    <property type="project" value="UniProtKB-UniPathway"/>
</dbReference>
<dbReference type="NCBIfam" id="TIGR00745">
    <property type="entry name" value="apbA_panE"/>
    <property type="match status" value="1"/>
</dbReference>
<dbReference type="EC" id="1.1.1.169" evidence="4"/>
<reference evidence="8" key="1">
    <citation type="submission" date="2015-11" db="EMBL/GenBank/DDBJ databases">
        <authorList>
            <person name="Kumar R."/>
            <person name="Singh D."/>
            <person name="Swarnkar M.K."/>
            <person name="Singh A.K."/>
            <person name="Kumar S."/>
        </authorList>
    </citation>
    <scope>NUCLEOTIDE SEQUENCE [LARGE SCALE GENOMIC DNA]</scope>
    <source>
        <strain evidence="8">ERGS4:06</strain>
    </source>
</reference>
<evidence type="ECO:0000256" key="2">
    <source>
        <dbReference type="ARBA" id="ARBA00022857"/>
    </source>
</evidence>
<organism evidence="7 8">
    <name type="scientific">Arthrobacter alpinus</name>
    <dbReference type="NCBI Taxonomy" id="656366"/>
    <lineage>
        <taxon>Bacteria</taxon>
        <taxon>Bacillati</taxon>
        <taxon>Actinomycetota</taxon>
        <taxon>Actinomycetes</taxon>
        <taxon>Micrococcales</taxon>
        <taxon>Micrococcaceae</taxon>
        <taxon>Arthrobacter</taxon>
    </lineage>
</organism>
<dbReference type="GO" id="GO:0008677">
    <property type="term" value="F:2-dehydropantoate 2-reductase activity"/>
    <property type="evidence" value="ECO:0007669"/>
    <property type="project" value="UniProtKB-EC"/>
</dbReference>
<dbReference type="AlphaFoldDB" id="A0A0S2LVH7"/>
<evidence type="ECO:0000256" key="4">
    <source>
        <dbReference type="RuleBase" id="RU362068"/>
    </source>
</evidence>
<gene>
    <name evidence="7" type="ORF">AS189_00815</name>
</gene>
<dbReference type="FunFam" id="3.40.50.720:FF:000307">
    <property type="entry name" value="2-dehydropantoate 2-reductase"/>
    <property type="match status" value="1"/>
</dbReference>
<dbReference type="Pfam" id="PF02558">
    <property type="entry name" value="ApbA"/>
    <property type="match status" value="1"/>
</dbReference>
<dbReference type="SUPFAM" id="SSF51735">
    <property type="entry name" value="NAD(P)-binding Rossmann-fold domains"/>
    <property type="match status" value="1"/>
</dbReference>
<reference evidence="7 8" key="2">
    <citation type="journal article" date="2016" name="J. Biotechnol.">
        <title>Complete genome sequence of Arthrobacter alpinus ERGS4:06, a yellow pigmented bacterium tolerant to cold and radiations isolated from Sikkim Himalaya.</title>
        <authorList>
            <person name="Kumar R."/>
            <person name="Singh D."/>
            <person name="Swarnkar M.K."/>
            <person name="Singh A.K."/>
            <person name="Kumar S."/>
        </authorList>
    </citation>
    <scope>NUCLEOTIDE SEQUENCE [LARGE SCALE GENOMIC DNA]</scope>
    <source>
        <strain evidence="7 8">ERGS4:06</strain>
    </source>
</reference>
<dbReference type="InterPro" id="IPR003710">
    <property type="entry name" value="ApbA"/>
</dbReference>